<reference evidence="1 2" key="1">
    <citation type="journal article" date="2014" name="Genome Announc.">
        <title>Draft Genome Sequence of the Boron-Tolerant and Moderately Halotolerant Bacterium Gracilibacillus boraciitolerans JCM 21714T.</title>
        <authorList>
            <person name="Ahmed I."/>
            <person name="Oshima K."/>
            <person name="Suda W."/>
            <person name="Kitamura K."/>
            <person name="Iida T."/>
            <person name="Ohmori Y."/>
            <person name="Fujiwara T."/>
            <person name="Hattori M."/>
            <person name="Ohkuma M."/>
        </authorList>
    </citation>
    <scope>NUCLEOTIDE SEQUENCE [LARGE SCALE GENOMIC DNA]</scope>
    <source>
        <strain evidence="1 2">JCM 21714</strain>
    </source>
</reference>
<proteinExistence type="predicted"/>
<accession>W4VH06</accession>
<sequence length="82" mass="9797">MHRKVYVELQEKQLSIYRGNLLSRRTVPFDQMKRAVLISKMILIKLKTDKEVQIHTEWISERDSQALQRELKNRLGENAIFS</sequence>
<dbReference type="EMBL" id="BAVS01000006">
    <property type="protein sequence ID" value="GAE92695.1"/>
    <property type="molecule type" value="Genomic_DNA"/>
</dbReference>
<organism evidence="1 2">
    <name type="scientific">Gracilibacillus boraciitolerans JCM 21714</name>
    <dbReference type="NCBI Taxonomy" id="1298598"/>
    <lineage>
        <taxon>Bacteria</taxon>
        <taxon>Bacillati</taxon>
        <taxon>Bacillota</taxon>
        <taxon>Bacilli</taxon>
        <taxon>Bacillales</taxon>
        <taxon>Bacillaceae</taxon>
        <taxon>Gracilibacillus</taxon>
    </lineage>
</organism>
<evidence type="ECO:0000313" key="2">
    <source>
        <dbReference type="Proteomes" id="UP000019102"/>
    </source>
</evidence>
<gene>
    <name evidence="1" type="ORF">JCM21714_1706</name>
</gene>
<name>W4VH06_9BACI</name>
<keyword evidence="2" id="KW-1185">Reference proteome</keyword>
<protein>
    <submittedName>
        <fullName evidence="1">Uncharacterized protein</fullName>
    </submittedName>
</protein>
<dbReference type="Proteomes" id="UP000019102">
    <property type="component" value="Unassembled WGS sequence"/>
</dbReference>
<evidence type="ECO:0000313" key="1">
    <source>
        <dbReference type="EMBL" id="GAE92695.1"/>
    </source>
</evidence>
<comment type="caution">
    <text evidence="1">The sequence shown here is derived from an EMBL/GenBank/DDBJ whole genome shotgun (WGS) entry which is preliminary data.</text>
</comment>
<dbReference type="AlphaFoldDB" id="W4VH06"/>